<evidence type="ECO:0000256" key="2">
    <source>
        <dbReference type="ARBA" id="ARBA00022525"/>
    </source>
</evidence>
<accession>A0A9W7TMH6</accession>
<keyword evidence="3 5" id="KW-0732">Signal</keyword>
<dbReference type="AlphaFoldDB" id="A0A9W7TMH6"/>
<evidence type="ECO:0000256" key="4">
    <source>
        <dbReference type="ARBA" id="ARBA00023180"/>
    </source>
</evidence>
<evidence type="ECO:0000313" key="6">
    <source>
        <dbReference type="EMBL" id="KAI7801703.1"/>
    </source>
</evidence>
<evidence type="ECO:0000256" key="3">
    <source>
        <dbReference type="ARBA" id="ARBA00022729"/>
    </source>
</evidence>
<gene>
    <name evidence="6" type="ORF">IRJ41_017592</name>
</gene>
<reference evidence="6" key="1">
    <citation type="submission" date="2021-02" db="EMBL/GenBank/DDBJ databases">
        <title>Comparative genomics reveals that relaxation of natural selection precedes convergent phenotypic evolution of cavefish.</title>
        <authorList>
            <person name="Peng Z."/>
        </authorList>
    </citation>
    <scope>NUCLEOTIDE SEQUENCE</scope>
    <source>
        <tissue evidence="6">Muscle</tissue>
    </source>
</reference>
<comment type="caution">
    <text evidence="6">The sequence shown here is derived from an EMBL/GenBank/DDBJ whole genome shotgun (WGS) entry which is preliminary data.</text>
</comment>
<evidence type="ECO:0000313" key="7">
    <source>
        <dbReference type="Proteomes" id="UP001059041"/>
    </source>
</evidence>
<sequence length="205" mass="23228">MSNWLFSAALLCLFSISQAAVPKCEEVTKPLILEDDYKSIMGKWIFLEGIADHHLFTSILKTVNSSWIVFGPSSHAETATLSQGNMLGGKCDYQTINTTVKDSTVYAIENDTSTEGKLLPSCYNCLTMSFISKVKNETIKSLYFFKRQSPQNENDLALYWKQAECLGFRREPQYSYDGVTVCQTNPHHHKDILNCTNAYHRSQMV</sequence>
<keyword evidence="2" id="KW-0964">Secreted</keyword>
<keyword evidence="7" id="KW-1185">Reference proteome</keyword>
<evidence type="ECO:0000256" key="5">
    <source>
        <dbReference type="SAM" id="SignalP"/>
    </source>
</evidence>
<dbReference type="Proteomes" id="UP001059041">
    <property type="component" value="Linkage Group LG13"/>
</dbReference>
<feature type="signal peptide" evidence="5">
    <location>
        <begin position="1"/>
        <end position="19"/>
    </location>
</feature>
<protein>
    <submittedName>
        <fullName evidence="6">Saxitoxin and tetrodotoxin-binding protein 2-like</fullName>
    </submittedName>
</protein>
<dbReference type="EMBL" id="JAFHDT010000013">
    <property type="protein sequence ID" value="KAI7801703.1"/>
    <property type="molecule type" value="Genomic_DNA"/>
</dbReference>
<keyword evidence="4" id="KW-0325">Glycoprotein</keyword>
<dbReference type="CDD" id="cd19415">
    <property type="entry name" value="lipocalin_ApoM_AGP"/>
    <property type="match status" value="1"/>
</dbReference>
<dbReference type="Gene3D" id="2.40.128.20">
    <property type="match status" value="1"/>
</dbReference>
<feature type="chain" id="PRO_5040797131" evidence="5">
    <location>
        <begin position="20"/>
        <end position="205"/>
    </location>
</feature>
<dbReference type="GO" id="GO:0005576">
    <property type="term" value="C:extracellular region"/>
    <property type="evidence" value="ECO:0007669"/>
    <property type="project" value="UniProtKB-SubCell"/>
</dbReference>
<evidence type="ECO:0000256" key="1">
    <source>
        <dbReference type="ARBA" id="ARBA00004613"/>
    </source>
</evidence>
<dbReference type="SUPFAM" id="SSF50814">
    <property type="entry name" value="Lipocalins"/>
    <property type="match status" value="1"/>
</dbReference>
<proteinExistence type="predicted"/>
<organism evidence="6 7">
    <name type="scientific">Triplophysa rosa</name>
    <name type="common">Cave loach</name>
    <dbReference type="NCBI Taxonomy" id="992332"/>
    <lineage>
        <taxon>Eukaryota</taxon>
        <taxon>Metazoa</taxon>
        <taxon>Chordata</taxon>
        <taxon>Craniata</taxon>
        <taxon>Vertebrata</taxon>
        <taxon>Euteleostomi</taxon>
        <taxon>Actinopterygii</taxon>
        <taxon>Neopterygii</taxon>
        <taxon>Teleostei</taxon>
        <taxon>Ostariophysi</taxon>
        <taxon>Cypriniformes</taxon>
        <taxon>Nemacheilidae</taxon>
        <taxon>Triplophysa</taxon>
    </lineage>
</organism>
<dbReference type="PANTHER" id="PTHR11967:SF2">
    <property type="entry name" value="ALPHA-1-ACID GLYCOPROTEIN 1"/>
    <property type="match status" value="1"/>
</dbReference>
<name>A0A9W7TMH6_TRIRA</name>
<comment type="subcellular location">
    <subcellularLocation>
        <location evidence="1">Secreted</location>
    </subcellularLocation>
</comment>
<dbReference type="InterPro" id="IPR012674">
    <property type="entry name" value="Calycin"/>
</dbReference>
<dbReference type="PANTHER" id="PTHR11967">
    <property type="entry name" value="ALPHA-1-ACID GLYCOPROTEIN"/>
    <property type="match status" value="1"/>
</dbReference>